<accession>A0A9J6DYH7</accession>
<feature type="coiled-coil region" evidence="1">
    <location>
        <begin position="20"/>
        <end position="58"/>
    </location>
</feature>
<name>A0A9J6DYH7_RHIMP</name>
<sequence length="400" mass="46020">MDLEKLVALGEKMGLSGAELRKWVTQKEKEEKERAKEEKAAELEKERLAVERAKAEKKLSWNERGHAKRVCRLIRSELWRQTRLLQDYLRVLCYASDPPWKAEVELRSLRAYTARMVEFWWASYLSSVLHVIRKKAEKRRSESPVLVLGDDVEIPEHVERILKKGPKFSYEPVVPPQELLAFNRRVATRAPQDQYVRCLLEGVDALSRTVHKANCHQRRDPTEQVVKYFRENDLCLLQADKEGGFVVLGSGSYAEKAMKAISKNFVSVKSSTVRVKTKAVNMCKDFELVRLARDISTSKGNALKVFFTAKTHKPGVPLRTIVNEQGSWQHSVSQFLLKELNGLKVVDPFATKSSEDVVRFLQVENCTDFMFSVDVEDLFIPFLMRSCSRLFVPALIRMES</sequence>
<organism evidence="2 3">
    <name type="scientific">Rhipicephalus microplus</name>
    <name type="common">Cattle tick</name>
    <name type="synonym">Boophilus microplus</name>
    <dbReference type="NCBI Taxonomy" id="6941"/>
    <lineage>
        <taxon>Eukaryota</taxon>
        <taxon>Metazoa</taxon>
        <taxon>Ecdysozoa</taxon>
        <taxon>Arthropoda</taxon>
        <taxon>Chelicerata</taxon>
        <taxon>Arachnida</taxon>
        <taxon>Acari</taxon>
        <taxon>Parasitiformes</taxon>
        <taxon>Ixodida</taxon>
        <taxon>Ixodoidea</taxon>
        <taxon>Ixodidae</taxon>
        <taxon>Rhipicephalinae</taxon>
        <taxon>Rhipicephalus</taxon>
        <taxon>Boophilus</taxon>
    </lineage>
</organism>
<proteinExistence type="predicted"/>
<protein>
    <recommendedName>
        <fullName evidence="4">Tick transposon</fullName>
    </recommendedName>
</protein>
<reference evidence="2" key="2">
    <citation type="submission" date="2021-09" db="EMBL/GenBank/DDBJ databases">
        <authorList>
            <person name="Jia N."/>
            <person name="Wang J."/>
            <person name="Shi W."/>
            <person name="Du L."/>
            <person name="Sun Y."/>
            <person name="Zhan W."/>
            <person name="Jiang J."/>
            <person name="Wang Q."/>
            <person name="Zhang B."/>
            <person name="Ji P."/>
            <person name="Sakyi L.B."/>
            <person name="Cui X."/>
            <person name="Yuan T."/>
            <person name="Jiang B."/>
            <person name="Yang W."/>
            <person name="Lam T.T.-Y."/>
            <person name="Chang Q."/>
            <person name="Ding S."/>
            <person name="Wang X."/>
            <person name="Zhu J."/>
            <person name="Ruan X."/>
            <person name="Zhao L."/>
            <person name="Wei J."/>
            <person name="Que T."/>
            <person name="Du C."/>
            <person name="Cheng J."/>
            <person name="Dai P."/>
            <person name="Han X."/>
            <person name="Huang E."/>
            <person name="Gao Y."/>
            <person name="Liu J."/>
            <person name="Shao H."/>
            <person name="Ye R."/>
            <person name="Li L."/>
            <person name="Wei W."/>
            <person name="Wang X."/>
            <person name="Wang C."/>
            <person name="Huo Q."/>
            <person name="Li W."/>
            <person name="Guo W."/>
            <person name="Chen H."/>
            <person name="Chen S."/>
            <person name="Zhou L."/>
            <person name="Zhou L."/>
            <person name="Ni X."/>
            <person name="Tian J."/>
            <person name="Zhou Y."/>
            <person name="Sheng Y."/>
            <person name="Liu T."/>
            <person name="Pan Y."/>
            <person name="Xia L."/>
            <person name="Li J."/>
            <person name="Zhao F."/>
            <person name="Cao W."/>
        </authorList>
    </citation>
    <scope>NUCLEOTIDE SEQUENCE</scope>
    <source>
        <strain evidence="2">Rmic-2018</strain>
        <tissue evidence="2">Larvae</tissue>
    </source>
</reference>
<dbReference type="Proteomes" id="UP000821866">
    <property type="component" value="Chromosome 4"/>
</dbReference>
<gene>
    <name evidence="2" type="ORF">HPB51_003519</name>
</gene>
<evidence type="ECO:0000313" key="2">
    <source>
        <dbReference type="EMBL" id="KAH8027150.1"/>
    </source>
</evidence>
<reference evidence="2" key="1">
    <citation type="journal article" date="2020" name="Cell">
        <title>Large-Scale Comparative Analyses of Tick Genomes Elucidate Their Genetic Diversity and Vector Capacities.</title>
        <authorList>
            <consortium name="Tick Genome and Microbiome Consortium (TIGMIC)"/>
            <person name="Jia N."/>
            <person name="Wang J."/>
            <person name="Shi W."/>
            <person name="Du L."/>
            <person name="Sun Y."/>
            <person name="Zhan W."/>
            <person name="Jiang J.F."/>
            <person name="Wang Q."/>
            <person name="Zhang B."/>
            <person name="Ji P."/>
            <person name="Bell-Sakyi L."/>
            <person name="Cui X.M."/>
            <person name="Yuan T.T."/>
            <person name="Jiang B.G."/>
            <person name="Yang W.F."/>
            <person name="Lam T.T."/>
            <person name="Chang Q.C."/>
            <person name="Ding S.J."/>
            <person name="Wang X.J."/>
            <person name="Zhu J.G."/>
            <person name="Ruan X.D."/>
            <person name="Zhao L."/>
            <person name="Wei J.T."/>
            <person name="Ye R.Z."/>
            <person name="Que T.C."/>
            <person name="Du C.H."/>
            <person name="Zhou Y.H."/>
            <person name="Cheng J.X."/>
            <person name="Dai P.F."/>
            <person name="Guo W.B."/>
            <person name="Han X.H."/>
            <person name="Huang E.J."/>
            <person name="Li L.F."/>
            <person name="Wei W."/>
            <person name="Gao Y.C."/>
            <person name="Liu J.Z."/>
            <person name="Shao H.Z."/>
            <person name="Wang X."/>
            <person name="Wang C.C."/>
            <person name="Yang T.C."/>
            <person name="Huo Q.B."/>
            <person name="Li W."/>
            <person name="Chen H.Y."/>
            <person name="Chen S.E."/>
            <person name="Zhou L.G."/>
            <person name="Ni X.B."/>
            <person name="Tian J.H."/>
            <person name="Sheng Y."/>
            <person name="Liu T."/>
            <person name="Pan Y.S."/>
            <person name="Xia L.Y."/>
            <person name="Li J."/>
            <person name="Zhao F."/>
            <person name="Cao W.C."/>
        </authorList>
    </citation>
    <scope>NUCLEOTIDE SEQUENCE</scope>
    <source>
        <strain evidence="2">Rmic-2018</strain>
    </source>
</reference>
<evidence type="ECO:0000313" key="3">
    <source>
        <dbReference type="Proteomes" id="UP000821866"/>
    </source>
</evidence>
<keyword evidence="3" id="KW-1185">Reference proteome</keyword>
<comment type="caution">
    <text evidence="2">The sequence shown here is derived from an EMBL/GenBank/DDBJ whole genome shotgun (WGS) entry which is preliminary data.</text>
</comment>
<evidence type="ECO:0000256" key="1">
    <source>
        <dbReference type="SAM" id="Coils"/>
    </source>
</evidence>
<dbReference type="VEuPathDB" id="VectorBase:LOC119185055"/>
<dbReference type="AlphaFoldDB" id="A0A9J6DYH7"/>
<dbReference type="EMBL" id="JABSTU010000006">
    <property type="protein sequence ID" value="KAH8027150.1"/>
    <property type="molecule type" value="Genomic_DNA"/>
</dbReference>
<evidence type="ECO:0008006" key="4">
    <source>
        <dbReference type="Google" id="ProtNLM"/>
    </source>
</evidence>
<keyword evidence="1" id="KW-0175">Coiled coil</keyword>